<protein>
    <submittedName>
        <fullName evidence="1">Uncharacterized protein</fullName>
    </submittedName>
</protein>
<keyword evidence="2" id="KW-1185">Reference proteome</keyword>
<organism evidence="1 2">
    <name type="scientific">Leucocoprinus birnbaumii</name>
    <dbReference type="NCBI Taxonomy" id="56174"/>
    <lineage>
        <taxon>Eukaryota</taxon>
        <taxon>Fungi</taxon>
        <taxon>Dikarya</taxon>
        <taxon>Basidiomycota</taxon>
        <taxon>Agaricomycotina</taxon>
        <taxon>Agaricomycetes</taxon>
        <taxon>Agaricomycetidae</taxon>
        <taxon>Agaricales</taxon>
        <taxon>Agaricineae</taxon>
        <taxon>Agaricaceae</taxon>
        <taxon>Leucocoprinus</taxon>
    </lineage>
</organism>
<name>A0AAD5YVU9_9AGAR</name>
<gene>
    <name evidence="1" type="ORF">NP233_g6116</name>
</gene>
<accession>A0AAD5YVU9</accession>
<evidence type="ECO:0000313" key="2">
    <source>
        <dbReference type="Proteomes" id="UP001213000"/>
    </source>
</evidence>
<proteinExistence type="predicted"/>
<dbReference type="Proteomes" id="UP001213000">
    <property type="component" value="Unassembled WGS sequence"/>
</dbReference>
<dbReference type="EMBL" id="JANIEX010000385">
    <property type="protein sequence ID" value="KAJ3567819.1"/>
    <property type="molecule type" value="Genomic_DNA"/>
</dbReference>
<reference evidence="1" key="1">
    <citation type="submission" date="2022-07" db="EMBL/GenBank/DDBJ databases">
        <title>Genome Sequence of Leucocoprinus birnbaumii.</title>
        <authorList>
            <person name="Buettner E."/>
        </authorList>
    </citation>
    <scope>NUCLEOTIDE SEQUENCE</scope>
    <source>
        <strain evidence="1">VT141</strain>
    </source>
</reference>
<comment type="caution">
    <text evidence="1">The sequence shown here is derived from an EMBL/GenBank/DDBJ whole genome shotgun (WGS) entry which is preliminary data.</text>
</comment>
<sequence>MYSFLPDELLKEILAPALQVPDESFACIDGRSPFSANYGHSSTSSYLLVCKDWLRVATPLLYTVVVLRSRAQIQALEFAIQSTPVLSSFIKKLRIESGYCGALYTILRACGAGGEGEKKSGGLTDLCLSMEVYSSDNVSSVCRGLGFVNPKRIIVFDVHHSGTRQLNQKAQQFLNSIQFNFERWSNLKILVLPSWSSSWGGESKYDQFVEAICKSETIETVSIIPPYTLPSWFDKLSKHPSIKKIILRGTAMYSGPFAQKINGSSQLRNLVQWGESTASPPSLFPTSRSSRPGAMTIAPMSETPSQKNWLNIFPDPVWTNILFYTLGLDRFEQEDFWKVGRQIDITYHTSSRRRYQLVCKKFYTLLKPLYYRCIIFTARDNYFEKLVSHLRDKPELSAQIKTFLTVDRSHSGGLTQSLSLFLADAVNLQRVSTAYTSWASMYSHSSNHDVLDFQALSVLAQAAGSTLVDLCLHLHRPTMVKPVDVFYKFTALRNLEFSSSARFGFESGKVKKDVLKRLECLICSSINNTFLSFLSCADLPNIREARFPVLDKCEGAITFLRKHGSKIRTLELGFLPGVSIFDICPNLEEFIVPSEKPGFAVAEFFSSTNEHPLHTLHITTRDVAKGAEKERFKYVGGLDLCNFTSLLEIQIDKCVWPTTENEIKKSHWVAWAERLQELYEVEIVNSEEKEIKKIQIPRLRCEDIDVVISMYSSLPDELIKEILTPLLQVPDEAFACVVPGESPFANYLDAKPKASSYLLVCQDWLRIASPLLYAVVVLRSKAQMQALEWTMKETPVLAGFIKKLRIEGQYSNPLEEILKRAKSLTDLCVSLEIYSTDSVSGFCKGLTHIQPHRLIVYDTGYQNDNRHMDRRNQKAQTIFKVLQNTIPKWDRLTDITLPWFSRDEYHPMIVDDYPQTDAFADSLYKSPSIRTVALRVKTKVPAWIKQLAVKLPTLKKITLMTPYDPTHPKWTNHEQDLLQAVQSDLKLKSLVRCAYLYKDVTDPRRIAPEDKCFWKGLESKGDVQVVRHGIETFPRTVWENIIFYALSLPELEESIPLAIHRRFDVSLGPYDLRCRRLLALTCKKFHDLALPLYYRFLIVTSRQDIISVAKSLSRNKKLGKYIRTFLSTSNTSSPQDLHTIWSLAPNIRHVLTSLPYRCKFKFGIITNKKAIETTGVQALRTLAETAGPQLVELAIRVDDPQLPKALDVFDRFSTLKHLHFGSSAIFTYDEPRVTKSTFWTLETITVRCCNDTLLSLLSIMELPSLQAARFPSEVGCQGVDAFLRKHGQKLRALECTFTSGVCVFDVCPNLEVFQTASELPGPASTTFFSCSFNHPLKRIHVQGNWAASRGTSGFSFLKKIDLSSFTSLEQVKVDDCTWPATEKEISKNKWVSWAERLRESFNATLVNGRGQAWVPRLKARK</sequence>
<evidence type="ECO:0000313" key="1">
    <source>
        <dbReference type="EMBL" id="KAJ3567819.1"/>
    </source>
</evidence>